<dbReference type="AlphaFoldDB" id="A0AAD7F0D2"/>
<sequence length="161" mass="18477">MRARVRLGSVSLYLGSGCYLGYIDSFSDLIFTARFEASFLSLPYIPTCVSVLNQQLGPRSRRPLFLGFCGCLWTLRLVETRHLWARHLRTHLITPPQSHTLAFLARSGRQTRRLVTRARLLRGPRLERRQPKFSRRHRSLSASRKLKILCPGTSPARRGFG</sequence>
<comment type="caution">
    <text evidence="1">The sequence shown here is derived from an EMBL/GenBank/DDBJ whole genome shotgun (WGS) entry which is preliminary data.</text>
</comment>
<protein>
    <submittedName>
        <fullName evidence="1">Uncharacterized protein</fullName>
    </submittedName>
</protein>
<reference evidence="1" key="1">
    <citation type="submission" date="2023-03" db="EMBL/GenBank/DDBJ databases">
        <title>Massive genome expansion in bonnet fungi (Mycena s.s.) driven by repeated elements and novel gene families across ecological guilds.</title>
        <authorList>
            <consortium name="Lawrence Berkeley National Laboratory"/>
            <person name="Harder C.B."/>
            <person name="Miyauchi S."/>
            <person name="Viragh M."/>
            <person name="Kuo A."/>
            <person name="Thoen E."/>
            <person name="Andreopoulos B."/>
            <person name="Lu D."/>
            <person name="Skrede I."/>
            <person name="Drula E."/>
            <person name="Henrissat B."/>
            <person name="Morin E."/>
            <person name="Kohler A."/>
            <person name="Barry K."/>
            <person name="LaButti K."/>
            <person name="Morin E."/>
            <person name="Salamov A."/>
            <person name="Lipzen A."/>
            <person name="Mereny Z."/>
            <person name="Hegedus B."/>
            <person name="Baldrian P."/>
            <person name="Stursova M."/>
            <person name="Weitz H."/>
            <person name="Taylor A."/>
            <person name="Grigoriev I.V."/>
            <person name="Nagy L.G."/>
            <person name="Martin F."/>
            <person name="Kauserud H."/>
        </authorList>
    </citation>
    <scope>NUCLEOTIDE SEQUENCE</scope>
    <source>
        <strain evidence="1">CBHHK002</strain>
    </source>
</reference>
<keyword evidence="2" id="KW-1185">Reference proteome</keyword>
<dbReference type="EMBL" id="JARIHO010000005">
    <property type="protein sequence ID" value="KAJ7361403.1"/>
    <property type="molecule type" value="Genomic_DNA"/>
</dbReference>
<accession>A0AAD7F0D2</accession>
<dbReference type="Proteomes" id="UP001218218">
    <property type="component" value="Unassembled WGS sequence"/>
</dbReference>
<dbReference type="PROSITE" id="PS51257">
    <property type="entry name" value="PROKAR_LIPOPROTEIN"/>
    <property type="match status" value="1"/>
</dbReference>
<organism evidence="1 2">
    <name type="scientific">Mycena albidolilacea</name>
    <dbReference type="NCBI Taxonomy" id="1033008"/>
    <lineage>
        <taxon>Eukaryota</taxon>
        <taxon>Fungi</taxon>
        <taxon>Dikarya</taxon>
        <taxon>Basidiomycota</taxon>
        <taxon>Agaricomycotina</taxon>
        <taxon>Agaricomycetes</taxon>
        <taxon>Agaricomycetidae</taxon>
        <taxon>Agaricales</taxon>
        <taxon>Marasmiineae</taxon>
        <taxon>Mycenaceae</taxon>
        <taxon>Mycena</taxon>
    </lineage>
</organism>
<proteinExistence type="predicted"/>
<evidence type="ECO:0000313" key="1">
    <source>
        <dbReference type="EMBL" id="KAJ7361403.1"/>
    </source>
</evidence>
<name>A0AAD7F0D2_9AGAR</name>
<gene>
    <name evidence="1" type="ORF">DFH08DRAFT_373093</name>
</gene>
<evidence type="ECO:0000313" key="2">
    <source>
        <dbReference type="Proteomes" id="UP001218218"/>
    </source>
</evidence>